<name>N8WQG2_9GAMM</name>
<evidence type="ECO:0000313" key="2">
    <source>
        <dbReference type="Proteomes" id="UP000018438"/>
    </source>
</evidence>
<gene>
    <name evidence="1" type="ORF">F965_00449</name>
</gene>
<organism evidence="1 2">
    <name type="scientific">Acinetobacter schindleri NIPH 900</name>
    <dbReference type="NCBI Taxonomy" id="1217675"/>
    <lineage>
        <taxon>Bacteria</taxon>
        <taxon>Pseudomonadati</taxon>
        <taxon>Pseudomonadota</taxon>
        <taxon>Gammaproteobacteria</taxon>
        <taxon>Moraxellales</taxon>
        <taxon>Moraxellaceae</taxon>
        <taxon>Acinetobacter</taxon>
    </lineage>
</organism>
<protein>
    <submittedName>
        <fullName evidence="1">Uncharacterized protein</fullName>
    </submittedName>
</protein>
<keyword evidence="2" id="KW-1185">Reference proteome</keyword>
<proteinExistence type="predicted"/>
<sequence>MLNFKIFNKVSTEVLTIKNDLQLNSEQQLINKYRTSTSEDYRQAIVLIFKERGYTRLEIGQIFER</sequence>
<evidence type="ECO:0000313" key="1">
    <source>
        <dbReference type="EMBL" id="ENV14206.1"/>
    </source>
</evidence>
<dbReference type="RefSeq" id="WP_004812396.1">
    <property type="nucleotide sequence ID" value="NZ_KB849450.1"/>
</dbReference>
<dbReference type="Proteomes" id="UP000018438">
    <property type="component" value="Unassembled WGS sequence"/>
</dbReference>
<accession>N8WQG2</accession>
<dbReference type="HOGENOM" id="CLU_2857453_0_0_6"/>
<dbReference type="EMBL" id="APPI01000010">
    <property type="protein sequence ID" value="ENV14206.1"/>
    <property type="molecule type" value="Genomic_DNA"/>
</dbReference>
<reference evidence="1 2" key="1">
    <citation type="submission" date="2013-02" db="EMBL/GenBank/DDBJ databases">
        <title>The Genome Sequence of Acinetobacter schindleri NIPH 900.</title>
        <authorList>
            <consortium name="The Broad Institute Genome Sequencing Platform"/>
            <consortium name="The Broad Institute Genome Sequencing Center for Infectious Disease"/>
            <person name="Cerqueira G."/>
            <person name="Feldgarden M."/>
            <person name="Courvalin P."/>
            <person name="Perichon B."/>
            <person name="Grillot-Courvalin C."/>
            <person name="Clermont D."/>
            <person name="Rocha E."/>
            <person name="Yoon E.-J."/>
            <person name="Nemec A."/>
            <person name="Walker B."/>
            <person name="Young S.K."/>
            <person name="Zeng Q."/>
            <person name="Gargeya S."/>
            <person name="Fitzgerald M."/>
            <person name="Haas B."/>
            <person name="Abouelleil A."/>
            <person name="Alvarado L."/>
            <person name="Arachchi H.M."/>
            <person name="Berlin A.M."/>
            <person name="Chapman S.B."/>
            <person name="Dewar J."/>
            <person name="Goldberg J."/>
            <person name="Griggs A."/>
            <person name="Gujja S."/>
            <person name="Hansen M."/>
            <person name="Howarth C."/>
            <person name="Imamovic A."/>
            <person name="Larimer J."/>
            <person name="McCowan C."/>
            <person name="Murphy C."/>
            <person name="Neiman D."/>
            <person name="Pearson M."/>
            <person name="Priest M."/>
            <person name="Roberts A."/>
            <person name="Saif S."/>
            <person name="Shea T."/>
            <person name="Sisk P."/>
            <person name="Sykes S."/>
            <person name="Wortman J."/>
            <person name="Nusbaum C."/>
            <person name="Birren B."/>
        </authorList>
    </citation>
    <scope>NUCLEOTIDE SEQUENCE [LARGE SCALE GENOMIC DNA]</scope>
    <source>
        <strain evidence="1 2">NIPH 900</strain>
    </source>
</reference>
<comment type="caution">
    <text evidence="1">The sequence shown here is derived from an EMBL/GenBank/DDBJ whole genome shotgun (WGS) entry which is preliminary data.</text>
</comment>
<dbReference type="AlphaFoldDB" id="N8WQG2"/>